<evidence type="ECO:0000256" key="4">
    <source>
        <dbReference type="ARBA" id="ARBA00022723"/>
    </source>
</evidence>
<dbReference type="GO" id="GO:0006513">
    <property type="term" value="P:protein monoubiquitination"/>
    <property type="evidence" value="ECO:0007669"/>
    <property type="project" value="TreeGrafter"/>
</dbReference>
<dbReference type="EC" id="2.3.2.27" evidence="2"/>
<feature type="domain" description="RING-type" evidence="10">
    <location>
        <begin position="32"/>
        <end position="75"/>
    </location>
</feature>
<reference evidence="11" key="1">
    <citation type="submission" date="2023-10" db="EMBL/GenBank/DDBJ databases">
        <title>Chromosome-level genome of the transformable northern wattle, Acacia crassicarpa.</title>
        <authorList>
            <person name="Massaro I."/>
            <person name="Sinha N.R."/>
            <person name="Poethig S."/>
            <person name="Leichty A.R."/>
        </authorList>
    </citation>
    <scope>NUCLEOTIDE SEQUENCE</scope>
    <source>
        <strain evidence="11">Acra3RX</strain>
        <tissue evidence="11">Leaf</tissue>
    </source>
</reference>
<keyword evidence="7" id="KW-0805">Transcription regulation</keyword>
<keyword evidence="8" id="KW-0804">Transcription</keyword>
<keyword evidence="4" id="KW-0479">Metal-binding</keyword>
<evidence type="ECO:0000259" key="10">
    <source>
        <dbReference type="PROSITE" id="PS50089"/>
    </source>
</evidence>
<protein>
    <recommendedName>
        <fullName evidence="2">RING-type E3 ubiquitin transferase</fullName>
        <ecNumber evidence="2">2.3.2.27</ecNumber>
    </recommendedName>
</protein>
<dbReference type="InterPro" id="IPR001841">
    <property type="entry name" value="Znf_RING"/>
</dbReference>
<evidence type="ECO:0000256" key="3">
    <source>
        <dbReference type="ARBA" id="ARBA00022679"/>
    </source>
</evidence>
<gene>
    <name evidence="11" type="ORF">QN277_026716</name>
</gene>
<dbReference type="SUPFAM" id="SSF57850">
    <property type="entry name" value="RING/U-box"/>
    <property type="match status" value="1"/>
</dbReference>
<evidence type="ECO:0000256" key="9">
    <source>
        <dbReference type="PROSITE-ProRule" id="PRU00175"/>
    </source>
</evidence>
<sequence length="286" mass="33759">MESNRQRTTRRRRRQKELVRKVLWPSIRGHSCSICFRNLEVHYKEAAILSVCMHAYCIQCIRQWSGLKRKCPLCNANFSSWFCKLSLSSGEFQKEELPLEGFSRNSHQEITSSRLDGPRLLRRARVALDERRNRALPWRRSFGRPGHASPEVIAQRKLDWRASIYKKQLKAVPLTSSDLEQINPRNNFQREKTLQKIEPWIRRELQAVLGDPDPTVIVLVATSQYSAWLEEKVSCGQFDDEERFISPLRPFLQDKARIFWHELRCYAESSYNIETYDAVVEYKKLE</sequence>
<evidence type="ECO:0000256" key="2">
    <source>
        <dbReference type="ARBA" id="ARBA00012483"/>
    </source>
</evidence>
<evidence type="ECO:0000256" key="1">
    <source>
        <dbReference type="ARBA" id="ARBA00000900"/>
    </source>
</evidence>
<comment type="catalytic activity">
    <reaction evidence="1">
        <text>S-ubiquitinyl-[E2 ubiquitin-conjugating enzyme]-L-cysteine + [acceptor protein]-L-lysine = [E2 ubiquitin-conjugating enzyme]-L-cysteine + N(6)-ubiquitinyl-[acceptor protein]-L-lysine.</text>
        <dbReference type="EC" id="2.3.2.27"/>
    </reaction>
</comment>
<evidence type="ECO:0000256" key="5">
    <source>
        <dbReference type="ARBA" id="ARBA00022771"/>
    </source>
</evidence>
<proteinExistence type="predicted"/>
<dbReference type="InterPro" id="IPR013083">
    <property type="entry name" value="Znf_RING/FYVE/PHD"/>
</dbReference>
<keyword evidence="3" id="KW-0808">Transferase</keyword>
<keyword evidence="12" id="KW-1185">Reference proteome</keyword>
<dbReference type="Pfam" id="PF13639">
    <property type="entry name" value="zf-RING_2"/>
    <property type="match status" value="1"/>
</dbReference>
<comment type="caution">
    <text evidence="11">The sequence shown here is derived from an EMBL/GenBank/DDBJ whole genome shotgun (WGS) entry which is preliminary data.</text>
</comment>
<evidence type="ECO:0000256" key="6">
    <source>
        <dbReference type="ARBA" id="ARBA00022833"/>
    </source>
</evidence>
<accession>A0AAE1K4V4</accession>
<organism evidence="11 12">
    <name type="scientific">Acacia crassicarpa</name>
    <name type="common">northern wattle</name>
    <dbReference type="NCBI Taxonomy" id="499986"/>
    <lineage>
        <taxon>Eukaryota</taxon>
        <taxon>Viridiplantae</taxon>
        <taxon>Streptophyta</taxon>
        <taxon>Embryophyta</taxon>
        <taxon>Tracheophyta</taxon>
        <taxon>Spermatophyta</taxon>
        <taxon>Magnoliopsida</taxon>
        <taxon>eudicotyledons</taxon>
        <taxon>Gunneridae</taxon>
        <taxon>Pentapetalae</taxon>
        <taxon>rosids</taxon>
        <taxon>fabids</taxon>
        <taxon>Fabales</taxon>
        <taxon>Fabaceae</taxon>
        <taxon>Caesalpinioideae</taxon>
        <taxon>mimosoid clade</taxon>
        <taxon>Acacieae</taxon>
        <taxon>Acacia</taxon>
    </lineage>
</organism>
<evidence type="ECO:0000256" key="7">
    <source>
        <dbReference type="ARBA" id="ARBA00023015"/>
    </source>
</evidence>
<dbReference type="PROSITE" id="PS00518">
    <property type="entry name" value="ZF_RING_1"/>
    <property type="match status" value="1"/>
</dbReference>
<dbReference type="PROSITE" id="PS50089">
    <property type="entry name" value="ZF_RING_2"/>
    <property type="match status" value="1"/>
</dbReference>
<dbReference type="AlphaFoldDB" id="A0AAE1K4V4"/>
<dbReference type="PANTHER" id="PTHR46077">
    <property type="entry name" value="E3 UBIQUITIN-PROTEIN LIGASE TOPORS"/>
    <property type="match status" value="1"/>
</dbReference>
<dbReference type="PANTHER" id="PTHR46077:SF1">
    <property type="entry name" value="TOP1 BINDING ARGININE_SERINE RICH PROTEIN, E3 UBIQUITIN LIGASE"/>
    <property type="match status" value="1"/>
</dbReference>
<dbReference type="InterPro" id="IPR017907">
    <property type="entry name" value="Znf_RING_CS"/>
</dbReference>
<evidence type="ECO:0000313" key="12">
    <source>
        <dbReference type="Proteomes" id="UP001293593"/>
    </source>
</evidence>
<evidence type="ECO:0000313" key="11">
    <source>
        <dbReference type="EMBL" id="KAK4265699.1"/>
    </source>
</evidence>
<evidence type="ECO:0000256" key="8">
    <source>
        <dbReference type="ARBA" id="ARBA00023163"/>
    </source>
</evidence>
<keyword evidence="5 9" id="KW-0863">Zinc-finger</keyword>
<dbReference type="Gene3D" id="3.30.40.10">
    <property type="entry name" value="Zinc/RING finger domain, C3HC4 (zinc finger)"/>
    <property type="match status" value="1"/>
</dbReference>
<dbReference type="GO" id="GO:0061630">
    <property type="term" value="F:ubiquitin protein ligase activity"/>
    <property type="evidence" value="ECO:0007669"/>
    <property type="project" value="UniProtKB-EC"/>
</dbReference>
<dbReference type="EMBL" id="JAWXYG010000008">
    <property type="protein sequence ID" value="KAK4265699.1"/>
    <property type="molecule type" value="Genomic_DNA"/>
</dbReference>
<dbReference type="SMART" id="SM00184">
    <property type="entry name" value="RING"/>
    <property type="match status" value="1"/>
</dbReference>
<dbReference type="Proteomes" id="UP001293593">
    <property type="component" value="Unassembled WGS sequence"/>
</dbReference>
<dbReference type="GO" id="GO:0000209">
    <property type="term" value="P:protein polyubiquitination"/>
    <property type="evidence" value="ECO:0007669"/>
    <property type="project" value="TreeGrafter"/>
</dbReference>
<name>A0AAE1K4V4_9FABA</name>
<keyword evidence="6" id="KW-0862">Zinc</keyword>
<dbReference type="GO" id="GO:0008270">
    <property type="term" value="F:zinc ion binding"/>
    <property type="evidence" value="ECO:0007669"/>
    <property type="project" value="UniProtKB-KW"/>
</dbReference>